<dbReference type="AlphaFoldDB" id="A0A1G9X1J4"/>
<dbReference type="Proteomes" id="UP000198704">
    <property type="component" value="Unassembled WGS sequence"/>
</dbReference>
<gene>
    <name evidence="1" type="ORF">SAMN05216360_104212</name>
</gene>
<name>A0A1G9X1J4_9HYPH</name>
<dbReference type="RefSeq" id="WP_091714848.1">
    <property type="nucleotide sequence ID" value="NZ_FNHS01000004.1"/>
</dbReference>
<keyword evidence="2" id="KW-1185">Reference proteome</keyword>
<evidence type="ECO:0000313" key="2">
    <source>
        <dbReference type="Proteomes" id="UP000198704"/>
    </source>
</evidence>
<protein>
    <submittedName>
        <fullName evidence="1">Uncharacterized protein</fullName>
    </submittedName>
</protein>
<organism evidence="1 2">
    <name type="scientific">Methylobacterium phyllostachyos</name>
    <dbReference type="NCBI Taxonomy" id="582672"/>
    <lineage>
        <taxon>Bacteria</taxon>
        <taxon>Pseudomonadati</taxon>
        <taxon>Pseudomonadota</taxon>
        <taxon>Alphaproteobacteria</taxon>
        <taxon>Hyphomicrobiales</taxon>
        <taxon>Methylobacteriaceae</taxon>
        <taxon>Methylobacterium</taxon>
    </lineage>
</organism>
<sequence length="175" mass="18299">MKAGRVVVLDEAGERKLQDLLAGKAVPTGRLVEVTYLMPNGTKKTVRHAEFGKLDSLSYDPSLPAGAHIEGARVLSARATVKLEPGRRVGAGVHDREGAEGAEVLGVFWTDGVVSFSGDGDKIRAFRDMAARVAGGGSINVGVEPGKLYGTPSDGAEFRALLARLIAMPDTEASA</sequence>
<dbReference type="OrthoDB" id="8006184at2"/>
<dbReference type="EMBL" id="FNHS01000004">
    <property type="protein sequence ID" value="SDM90620.1"/>
    <property type="molecule type" value="Genomic_DNA"/>
</dbReference>
<proteinExistence type="predicted"/>
<accession>A0A1G9X1J4</accession>
<reference evidence="2" key="1">
    <citation type="submission" date="2016-10" db="EMBL/GenBank/DDBJ databases">
        <authorList>
            <person name="Varghese N."/>
            <person name="Submissions S."/>
        </authorList>
    </citation>
    <scope>NUCLEOTIDE SEQUENCE [LARGE SCALE GENOMIC DNA]</scope>
    <source>
        <strain evidence="2">BL47</strain>
    </source>
</reference>
<evidence type="ECO:0000313" key="1">
    <source>
        <dbReference type="EMBL" id="SDM90620.1"/>
    </source>
</evidence>
<dbReference type="STRING" id="582672.SAMN05216360_104212"/>